<feature type="chain" id="PRO_5025437996" description="Extracellular membrane protein CFEM domain-containing protein" evidence="1">
    <location>
        <begin position="20"/>
        <end position="120"/>
    </location>
</feature>
<proteinExistence type="predicted"/>
<feature type="signal peptide" evidence="1">
    <location>
        <begin position="1"/>
        <end position="19"/>
    </location>
</feature>
<dbReference type="Proteomes" id="UP000800200">
    <property type="component" value="Unassembled WGS sequence"/>
</dbReference>
<protein>
    <recommendedName>
        <fullName evidence="4">Extracellular membrane protein CFEM domain-containing protein</fullName>
    </recommendedName>
</protein>
<keyword evidence="1" id="KW-0732">Signal</keyword>
<dbReference type="AlphaFoldDB" id="A0A6A6EQB5"/>
<evidence type="ECO:0000313" key="3">
    <source>
        <dbReference type="Proteomes" id="UP000800200"/>
    </source>
</evidence>
<keyword evidence="3" id="KW-1185">Reference proteome</keyword>
<reference evidence="2" key="1">
    <citation type="journal article" date="2020" name="Stud. Mycol.">
        <title>101 Dothideomycetes genomes: a test case for predicting lifestyles and emergence of pathogens.</title>
        <authorList>
            <person name="Haridas S."/>
            <person name="Albert R."/>
            <person name="Binder M."/>
            <person name="Bloem J."/>
            <person name="Labutti K."/>
            <person name="Salamov A."/>
            <person name="Andreopoulos B."/>
            <person name="Baker S."/>
            <person name="Barry K."/>
            <person name="Bills G."/>
            <person name="Bluhm B."/>
            <person name="Cannon C."/>
            <person name="Castanera R."/>
            <person name="Culley D."/>
            <person name="Daum C."/>
            <person name="Ezra D."/>
            <person name="Gonzalez J."/>
            <person name="Henrissat B."/>
            <person name="Kuo A."/>
            <person name="Liang C."/>
            <person name="Lipzen A."/>
            <person name="Lutzoni F."/>
            <person name="Magnuson J."/>
            <person name="Mondo S."/>
            <person name="Nolan M."/>
            <person name="Ohm R."/>
            <person name="Pangilinan J."/>
            <person name="Park H.-J."/>
            <person name="Ramirez L."/>
            <person name="Alfaro M."/>
            <person name="Sun H."/>
            <person name="Tritt A."/>
            <person name="Yoshinaga Y."/>
            <person name="Zwiers L.-H."/>
            <person name="Turgeon B."/>
            <person name="Goodwin S."/>
            <person name="Spatafora J."/>
            <person name="Crous P."/>
            <person name="Grigoriev I."/>
        </authorList>
    </citation>
    <scope>NUCLEOTIDE SEQUENCE</scope>
    <source>
        <strain evidence="2">CBS 207.26</strain>
    </source>
</reference>
<organism evidence="2 3">
    <name type="scientific">Zopfia rhizophila CBS 207.26</name>
    <dbReference type="NCBI Taxonomy" id="1314779"/>
    <lineage>
        <taxon>Eukaryota</taxon>
        <taxon>Fungi</taxon>
        <taxon>Dikarya</taxon>
        <taxon>Ascomycota</taxon>
        <taxon>Pezizomycotina</taxon>
        <taxon>Dothideomycetes</taxon>
        <taxon>Dothideomycetes incertae sedis</taxon>
        <taxon>Zopfiaceae</taxon>
        <taxon>Zopfia</taxon>
    </lineage>
</organism>
<dbReference type="EMBL" id="ML994615">
    <property type="protein sequence ID" value="KAF2192106.1"/>
    <property type="molecule type" value="Genomic_DNA"/>
</dbReference>
<evidence type="ECO:0008006" key="4">
    <source>
        <dbReference type="Google" id="ProtNLM"/>
    </source>
</evidence>
<gene>
    <name evidence="2" type="ORF">K469DRAFT_305633</name>
</gene>
<accession>A0A6A6EQB5</accession>
<sequence length="120" mass="12576">MHIPRLIVLTLTTSALTTALPTSSKVLSSLPLPPPIPLSHLARTRFLFDSFKEAAGAVGNAFEVFGQQVKDAANCIGATGFDKCAVDFKTCADQSVSPDDCQAGRTCLEKAGVATGDCFD</sequence>
<evidence type="ECO:0000313" key="2">
    <source>
        <dbReference type="EMBL" id="KAF2192106.1"/>
    </source>
</evidence>
<name>A0A6A6EQB5_9PEZI</name>
<evidence type="ECO:0000256" key="1">
    <source>
        <dbReference type="SAM" id="SignalP"/>
    </source>
</evidence>